<name>A0A5N6MV62_9ASTR</name>
<dbReference type="SMART" id="SM00343">
    <property type="entry name" value="ZnF_C2HC"/>
    <property type="match status" value="2"/>
</dbReference>
<evidence type="ECO:0000256" key="2">
    <source>
        <dbReference type="SAM" id="MobiDB-lite"/>
    </source>
</evidence>
<comment type="caution">
    <text evidence="4">The sequence shown here is derived from an EMBL/GenBank/DDBJ whole genome shotgun (WGS) entry which is preliminary data.</text>
</comment>
<dbReference type="PANTHER" id="PTHR33223">
    <property type="entry name" value="CCHC-TYPE DOMAIN-CONTAINING PROTEIN"/>
    <property type="match status" value="1"/>
</dbReference>
<dbReference type="EMBL" id="SZYD01000014">
    <property type="protein sequence ID" value="KAD4178081.1"/>
    <property type="molecule type" value="Genomic_DNA"/>
</dbReference>
<accession>A0A5N6MV62</accession>
<evidence type="ECO:0000256" key="1">
    <source>
        <dbReference type="PROSITE-ProRule" id="PRU00047"/>
    </source>
</evidence>
<keyword evidence="1" id="KW-0862">Zinc</keyword>
<proteinExistence type="predicted"/>
<dbReference type="Gene3D" id="4.10.60.10">
    <property type="entry name" value="Zinc finger, CCHC-type"/>
    <property type="match status" value="1"/>
</dbReference>
<sequence>MARRERAVEHRIASIIARQMGTILPNMVAQLQQLNINPVNPNLEQVNQPKCSFKHFNSCNPPKYNGSDGATGLLQWFEGMESTFLNSDCPAKLKARYATGSLQKRALTWWNNEKRTIGENTADELTWDQLKERMTLEFCPRNEVKKLEFEFWDLKQDSGENLAYNNRFHELSLLCPHMVTPLQRGIEKYIGGLLMVIQDSVLSSNPKTLADAIRLAATLTDNHVKDGTLTRKGSKKEKDQSKGSKEAPKEETKAGSSSSSKKNRKRKAGHMNFVVTHATPLQQFGPVNTNAQANKKAYTGPFPMCANCSFHHPATNPCRLCTNCNRYGRFAINCRVPKVQVNPTNVQVITAPRQNGVRACYTCGDPNHMANTCPRRANIVGFDETVRI</sequence>
<protein>
    <recommendedName>
        <fullName evidence="3">CCHC-type domain-containing protein</fullName>
    </recommendedName>
</protein>
<dbReference type="PROSITE" id="PS50158">
    <property type="entry name" value="ZF_CCHC"/>
    <property type="match status" value="1"/>
</dbReference>
<dbReference type="GO" id="GO:0008270">
    <property type="term" value="F:zinc ion binding"/>
    <property type="evidence" value="ECO:0007669"/>
    <property type="project" value="UniProtKB-KW"/>
</dbReference>
<evidence type="ECO:0000259" key="3">
    <source>
        <dbReference type="PROSITE" id="PS50158"/>
    </source>
</evidence>
<organism evidence="4 5">
    <name type="scientific">Mikania micrantha</name>
    <name type="common">bitter vine</name>
    <dbReference type="NCBI Taxonomy" id="192012"/>
    <lineage>
        <taxon>Eukaryota</taxon>
        <taxon>Viridiplantae</taxon>
        <taxon>Streptophyta</taxon>
        <taxon>Embryophyta</taxon>
        <taxon>Tracheophyta</taxon>
        <taxon>Spermatophyta</taxon>
        <taxon>Magnoliopsida</taxon>
        <taxon>eudicotyledons</taxon>
        <taxon>Gunneridae</taxon>
        <taxon>Pentapetalae</taxon>
        <taxon>asterids</taxon>
        <taxon>campanulids</taxon>
        <taxon>Asterales</taxon>
        <taxon>Asteraceae</taxon>
        <taxon>Asteroideae</taxon>
        <taxon>Heliantheae alliance</taxon>
        <taxon>Eupatorieae</taxon>
        <taxon>Mikania</taxon>
    </lineage>
</organism>
<gene>
    <name evidence="4" type="ORF">E3N88_26672</name>
</gene>
<evidence type="ECO:0000313" key="5">
    <source>
        <dbReference type="Proteomes" id="UP000326396"/>
    </source>
</evidence>
<keyword evidence="1" id="KW-0479">Metal-binding</keyword>
<dbReference type="OrthoDB" id="8026949at2759"/>
<dbReference type="PANTHER" id="PTHR33223:SF6">
    <property type="entry name" value="CCHC-TYPE DOMAIN-CONTAINING PROTEIN"/>
    <property type="match status" value="1"/>
</dbReference>
<dbReference type="AlphaFoldDB" id="A0A5N6MV62"/>
<feature type="compositionally biased region" description="Basic and acidic residues" evidence="2">
    <location>
        <begin position="236"/>
        <end position="253"/>
    </location>
</feature>
<reference evidence="4 5" key="1">
    <citation type="submission" date="2019-05" db="EMBL/GenBank/DDBJ databases">
        <title>Mikania micrantha, genome provides insights into the molecular mechanism of rapid growth.</title>
        <authorList>
            <person name="Liu B."/>
        </authorList>
    </citation>
    <scope>NUCLEOTIDE SEQUENCE [LARGE SCALE GENOMIC DNA]</scope>
    <source>
        <strain evidence="4">NLD-2019</strain>
        <tissue evidence="4">Leaf</tissue>
    </source>
</reference>
<dbReference type="Proteomes" id="UP000326396">
    <property type="component" value="Linkage Group LG4"/>
</dbReference>
<dbReference type="Pfam" id="PF03732">
    <property type="entry name" value="Retrotrans_gag"/>
    <property type="match status" value="1"/>
</dbReference>
<dbReference type="Pfam" id="PF00098">
    <property type="entry name" value="zf-CCHC"/>
    <property type="match status" value="1"/>
</dbReference>
<keyword evidence="1" id="KW-0863">Zinc-finger</keyword>
<dbReference type="InterPro" id="IPR005162">
    <property type="entry name" value="Retrotrans_gag_dom"/>
</dbReference>
<dbReference type="GO" id="GO:0003676">
    <property type="term" value="F:nucleic acid binding"/>
    <property type="evidence" value="ECO:0007669"/>
    <property type="project" value="InterPro"/>
</dbReference>
<evidence type="ECO:0000313" key="4">
    <source>
        <dbReference type="EMBL" id="KAD4178081.1"/>
    </source>
</evidence>
<feature type="region of interest" description="Disordered" evidence="2">
    <location>
        <begin position="226"/>
        <end position="268"/>
    </location>
</feature>
<feature type="domain" description="CCHC-type" evidence="3">
    <location>
        <begin position="360"/>
        <end position="375"/>
    </location>
</feature>
<dbReference type="InterPro" id="IPR001878">
    <property type="entry name" value="Znf_CCHC"/>
</dbReference>
<keyword evidence="5" id="KW-1185">Reference proteome</keyword>